<dbReference type="InterPro" id="IPR017806">
    <property type="entry name" value="EgtB"/>
</dbReference>
<feature type="domain" description="Sulfatase-modifying factor enzyme-like" evidence="6">
    <location>
        <begin position="191"/>
        <end position="333"/>
    </location>
</feature>
<organism evidence="9 10">
    <name type="scientific">Pseudomonas typographi</name>
    <dbReference type="NCBI Taxonomy" id="2715964"/>
    <lineage>
        <taxon>Bacteria</taxon>
        <taxon>Pseudomonadati</taxon>
        <taxon>Pseudomonadota</taxon>
        <taxon>Gammaproteobacteria</taxon>
        <taxon>Pseudomonadales</taxon>
        <taxon>Pseudomonadaceae</taxon>
        <taxon>Pseudomonas</taxon>
    </lineage>
</organism>
<protein>
    <submittedName>
        <fullName evidence="9">L-histidine N(Alpha)-methyltransferase</fullName>
        <ecNumber evidence="9">2.1.1.44</ecNumber>
    </submittedName>
</protein>
<dbReference type="Gene3D" id="3.40.50.150">
    <property type="entry name" value="Vaccinia Virus protein VP39"/>
    <property type="match status" value="1"/>
</dbReference>
<name>A0ABR7Z5T9_9PSED</name>
<evidence type="ECO:0000313" key="9">
    <source>
        <dbReference type="EMBL" id="MBD1600684.1"/>
    </source>
</evidence>
<dbReference type="EMBL" id="JAAOCA010000024">
    <property type="protein sequence ID" value="MBD1600684.1"/>
    <property type="molecule type" value="Genomic_DNA"/>
</dbReference>
<comment type="caution">
    <text evidence="9">The sequence shown here is derived from an EMBL/GenBank/DDBJ whole genome shotgun (WGS) entry which is preliminary data.</text>
</comment>
<evidence type="ECO:0000256" key="5">
    <source>
        <dbReference type="ARBA" id="ARBA00037882"/>
    </source>
</evidence>
<dbReference type="NCBIfam" id="TIGR03440">
    <property type="entry name" value="egtB_TIGR03440"/>
    <property type="match status" value="1"/>
</dbReference>
<keyword evidence="10" id="KW-1185">Reference proteome</keyword>
<dbReference type="InterPro" id="IPR005532">
    <property type="entry name" value="SUMF_dom"/>
</dbReference>
<evidence type="ECO:0000256" key="2">
    <source>
        <dbReference type="ARBA" id="ARBA00022679"/>
    </source>
</evidence>
<dbReference type="SUPFAM" id="SSF53335">
    <property type="entry name" value="S-adenosyl-L-methionine-dependent methyltransferases"/>
    <property type="match status" value="1"/>
</dbReference>
<evidence type="ECO:0000259" key="8">
    <source>
        <dbReference type="Pfam" id="PF12867"/>
    </source>
</evidence>
<dbReference type="Pfam" id="PF12867">
    <property type="entry name" value="DinB_2"/>
    <property type="match status" value="1"/>
</dbReference>
<dbReference type="InterPro" id="IPR051128">
    <property type="entry name" value="EgtD_Methyltrsf_superfamily"/>
</dbReference>
<dbReference type="GO" id="GO:0032259">
    <property type="term" value="P:methylation"/>
    <property type="evidence" value="ECO:0007669"/>
    <property type="project" value="UniProtKB-KW"/>
</dbReference>
<gene>
    <name evidence="9" type="primary">egtD</name>
    <name evidence="9" type="ORF">HAQ05_18515</name>
</gene>
<evidence type="ECO:0000259" key="7">
    <source>
        <dbReference type="Pfam" id="PF10017"/>
    </source>
</evidence>
<dbReference type="InterPro" id="IPR016187">
    <property type="entry name" value="CTDL_fold"/>
</dbReference>
<dbReference type="InterPro" id="IPR019257">
    <property type="entry name" value="MeTrfase_dom"/>
</dbReference>
<dbReference type="PANTHER" id="PTHR43397">
    <property type="entry name" value="ERGOTHIONEINE BIOSYNTHESIS PROTEIN 1"/>
    <property type="match status" value="1"/>
</dbReference>
<keyword evidence="1 9" id="KW-0489">Methyltransferase</keyword>
<dbReference type="InterPro" id="IPR042095">
    <property type="entry name" value="SUMF_sf"/>
</dbReference>
<evidence type="ECO:0000256" key="4">
    <source>
        <dbReference type="ARBA" id="ARBA00023004"/>
    </source>
</evidence>
<comment type="pathway">
    <text evidence="5">Amino-acid biosynthesis; ergothioneine biosynthesis.</text>
</comment>
<evidence type="ECO:0000259" key="6">
    <source>
        <dbReference type="Pfam" id="PF03781"/>
    </source>
</evidence>
<dbReference type="PANTHER" id="PTHR43397:SF1">
    <property type="entry name" value="ERGOTHIONEINE BIOSYNTHESIS PROTEIN 1"/>
    <property type="match status" value="1"/>
</dbReference>
<feature type="domain" description="Histidine-specific methyltransferase SAM-dependent" evidence="7">
    <location>
        <begin position="431"/>
        <end position="729"/>
    </location>
</feature>
<reference evidence="9 10" key="1">
    <citation type="journal article" date="2020" name="Insects">
        <title>Bacteria Belonging to Pseudomonas typographi sp. nov. from the Bark Beetle Ips typographus Have Genomic Potential to Aid in the Host Ecology.</title>
        <authorList>
            <person name="Peral-Aranega E."/>
            <person name="Saati-Santamaria Z."/>
            <person name="Kolarik M."/>
            <person name="Rivas R."/>
            <person name="Garcia-Fraile P."/>
        </authorList>
    </citation>
    <scope>NUCLEOTIDE SEQUENCE [LARGE SCALE GENOMIC DNA]</scope>
    <source>
        <strain evidence="9 10">CA3A</strain>
    </source>
</reference>
<evidence type="ECO:0000256" key="1">
    <source>
        <dbReference type="ARBA" id="ARBA00022603"/>
    </source>
</evidence>
<dbReference type="NCBIfam" id="TIGR03438">
    <property type="entry name" value="egtD_ergothio"/>
    <property type="match status" value="1"/>
</dbReference>
<feature type="domain" description="DinB-like" evidence="8">
    <location>
        <begin position="23"/>
        <end position="155"/>
    </location>
</feature>
<dbReference type="Pfam" id="PF10017">
    <property type="entry name" value="Methyltransf_33"/>
    <property type="match status" value="1"/>
</dbReference>
<accession>A0ABR7Z5T9</accession>
<keyword evidence="3" id="KW-0560">Oxidoreductase</keyword>
<sequence>MINPSPKALKGSPSPRHELGVRYQRIRQHSERLAAHLTAEDMCAQSMADASPTKWHLGHTSWFYETFLLAPLLPGYTPFDPIFGYLFNSYYEAVGPRQPRPQRGLMTRPGLDQVMAYRQYVDTHMARLLDTALPEHTLALLELGLQHEQQHQELILMDVLHLFSLSPLKPAFDATWPTDPAGRRGRWRHQAGGLVELGHNAEGFAFDNEGPRHKAYVAPFEISDRLVTNGQWLEFMAAGGYTSPGLWLSEGWATVQGQGWQAPLYWQRLPEQPAHSPAGWAQMTLRGLQPLHPDEPVSHLSYYEANAFAQWADARLPTEAEWEVAAAAGLLEQRDDVAWQWTQSAYSAYPGFKAAPSAVGEYNGKFMCNQFVLRGGCQFTPAEHARLTYRNFFPPSARWARSGLRLARDARPANLHPVGTSTALAPHAQFHRDVLAGLAASPKALAPKYFYDAAGSRLFEDICRLPEYYPTRAEMALLGRIMPELAAVIPTDAALVEFGSGASDKTQRLLDAAPQIGAYVPIDISQSAVDGACQALRRRYPRLQLVPVVEDFTHALQLPAALGERPRVGFFPGSTLGNFSHTEAVAFLRGARQLLGRQACFILGVDMLKPLAPLLAAYNDAAGVTAAFNKNLLARINRELGANFDLPAFDHQARWNARHERVEMHLVARTAQTVRIGGQAFHFAAGESLHSENSHKFSVERVMALAAQAGWKVSGQWLSEQPQVGMFVLR</sequence>
<dbReference type="InterPro" id="IPR035094">
    <property type="entry name" value="EgtD"/>
</dbReference>
<dbReference type="GO" id="GO:0052706">
    <property type="term" value="F:L-histidine N(alpha)-methyltransferase activity"/>
    <property type="evidence" value="ECO:0007669"/>
    <property type="project" value="UniProtKB-EC"/>
</dbReference>
<dbReference type="Proteomes" id="UP000805841">
    <property type="component" value="Unassembled WGS sequence"/>
</dbReference>
<keyword evidence="2 9" id="KW-0808">Transferase</keyword>
<dbReference type="Gene3D" id="3.90.1580.10">
    <property type="entry name" value="paralog of FGE (formylglycine-generating enzyme)"/>
    <property type="match status" value="2"/>
</dbReference>
<keyword evidence="4" id="KW-0408">Iron</keyword>
<dbReference type="RefSeq" id="WP_190423197.1">
    <property type="nucleotide sequence ID" value="NZ_JAAOCA010000024.1"/>
</dbReference>
<dbReference type="InterPro" id="IPR029063">
    <property type="entry name" value="SAM-dependent_MTases_sf"/>
</dbReference>
<evidence type="ECO:0000313" key="10">
    <source>
        <dbReference type="Proteomes" id="UP000805841"/>
    </source>
</evidence>
<dbReference type="SUPFAM" id="SSF56436">
    <property type="entry name" value="C-type lectin-like"/>
    <property type="match status" value="1"/>
</dbReference>
<dbReference type="Pfam" id="PF03781">
    <property type="entry name" value="FGE-sulfatase"/>
    <property type="match status" value="1"/>
</dbReference>
<dbReference type="EC" id="2.1.1.44" evidence="9"/>
<dbReference type="InterPro" id="IPR024775">
    <property type="entry name" value="DinB-like"/>
</dbReference>
<evidence type="ECO:0000256" key="3">
    <source>
        <dbReference type="ARBA" id="ARBA00023002"/>
    </source>
</evidence>
<proteinExistence type="predicted"/>